<keyword evidence="4" id="KW-0723">Serine/threonine-protein kinase</keyword>
<dbReference type="Pfam" id="PF00454">
    <property type="entry name" value="PI3_PI4_kinase"/>
    <property type="match status" value="1"/>
</dbReference>
<evidence type="ECO:0000256" key="11">
    <source>
        <dbReference type="ARBA" id="ARBA00023242"/>
    </source>
</evidence>
<feature type="domain" description="PI3K/PI4K catalytic" evidence="13">
    <location>
        <begin position="2282"/>
        <end position="2596"/>
    </location>
</feature>
<evidence type="ECO:0000256" key="3">
    <source>
        <dbReference type="ARBA" id="ARBA00012513"/>
    </source>
</evidence>
<dbReference type="InterPro" id="IPR011009">
    <property type="entry name" value="Kinase-like_dom_sf"/>
</dbReference>
<dbReference type="InterPro" id="IPR000403">
    <property type="entry name" value="PI3/4_kinase_cat_dom"/>
</dbReference>
<dbReference type="PANTHER" id="PTHR11139">
    <property type="entry name" value="ATAXIA TELANGIECTASIA MUTATED ATM -RELATED"/>
    <property type="match status" value="1"/>
</dbReference>
<dbReference type="EMBL" id="JARKIK010000060">
    <property type="protein sequence ID" value="KAK8731544.1"/>
    <property type="molecule type" value="Genomic_DNA"/>
</dbReference>
<keyword evidence="8" id="KW-0418">Kinase</keyword>
<dbReference type="PROSITE" id="PS50290">
    <property type="entry name" value="PI3_4_KINASE_3"/>
    <property type="match status" value="1"/>
</dbReference>
<keyword evidence="9" id="KW-0067">ATP-binding</keyword>
<evidence type="ECO:0000256" key="2">
    <source>
        <dbReference type="ARBA" id="ARBA00010769"/>
    </source>
</evidence>
<evidence type="ECO:0000259" key="14">
    <source>
        <dbReference type="PROSITE" id="PS51189"/>
    </source>
</evidence>
<gene>
    <name evidence="16" type="ORF">OTU49_007362</name>
</gene>
<keyword evidence="6" id="KW-0547">Nucleotide-binding</keyword>
<dbReference type="Gene3D" id="1.10.1070.11">
    <property type="entry name" value="Phosphatidylinositol 3-/4-kinase, catalytic domain"/>
    <property type="match status" value="1"/>
</dbReference>
<dbReference type="InterPro" id="IPR018936">
    <property type="entry name" value="PI3/4_kinase_CS"/>
</dbReference>
<keyword evidence="17" id="KW-1185">Reference proteome</keyword>
<evidence type="ECO:0000256" key="9">
    <source>
        <dbReference type="ARBA" id="ARBA00022840"/>
    </source>
</evidence>
<dbReference type="SUPFAM" id="SSF56112">
    <property type="entry name" value="Protein kinase-like (PK-like)"/>
    <property type="match status" value="1"/>
</dbReference>
<evidence type="ECO:0000256" key="5">
    <source>
        <dbReference type="ARBA" id="ARBA00022679"/>
    </source>
</evidence>
<dbReference type="Pfam" id="PF02259">
    <property type="entry name" value="FAT"/>
    <property type="match status" value="1"/>
</dbReference>
<feature type="domain" description="FAT" evidence="14">
    <location>
        <begin position="1587"/>
        <end position="2174"/>
    </location>
</feature>
<evidence type="ECO:0000259" key="15">
    <source>
        <dbReference type="PROSITE" id="PS51190"/>
    </source>
</evidence>
<evidence type="ECO:0000256" key="8">
    <source>
        <dbReference type="ARBA" id="ARBA00022777"/>
    </source>
</evidence>
<dbReference type="GO" id="GO:0005694">
    <property type="term" value="C:chromosome"/>
    <property type="evidence" value="ECO:0007669"/>
    <property type="project" value="TreeGrafter"/>
</dbReference>
<comment type="subcellular location">
    <subcellularLocation>
        <location evidence="1">Nucleus</location>
    </subcellularLocation>
</comment>
<comment type="similarity">
    <text evidence="2">Belongs to the PI3/PI4-kinase family. ATM subfamily.</text>
</comment>
<evidence type="ECO:0000313" key="16">
    <source>
        <dbReference type="EMBL" id="KAK8731544.1"/>
    </source>
</evidence>
<evidence type="ECO:0000256" key="4">
    <source>
        <dbReference type="ARBA" id="ARBA00022527"/>
    </source>
</evidence>
<evidence type="ECO:0000256" key="6">
    <source>
        <dbReference type="ARBA" id="ARBA00022741"/>
    </source>
</evidence>
<dbReference type="InterPro" id="IPR014009">
    <property type="entry name" value="PIK_FAT"/>
</dbReference>
<dbReference type="SMART" id="SM00802">
    <property type="entry name" value="UME"/>
    <property type="match status" value="1"/>
</dbReference>
<dbReference type="InterPro" id="IPR036940">
    <property type="entry name" value="PI3/4_kinase_cat_sf"/>
</dbReference>
<dbReference type="Proteomes" id="UP001445076">
    <property type="component" value="Unassembled WGS sequence"/>
</dbReference>
<keyword evidence="10" id="KW-0234">DNA repair</keyword>
<dbReference type="GO" id="GO:0004674">
    <property type="term" value="F:protein serine/threonine kinase activity"/>
    <property type="evidence" value="ECO:0007669"/>
    <property type="project" value="UniProtKB-KW"/>
</dbReference>
<dbReference type="InterPro" id="IPR016024">
    <property type="entry name" value="ARM-type_fold"/>
</dbReference>
<dbReference type="PROSITE" id="PS51189">
    <property type="entry name" value="FAT"/>
    <property type="match status" value="1"/>
</dbReference>
<dbReference type="Gene3D" id="3.30.1010.10">
    <property type="entry name" value="Phosphatidylinositol 3-kinase Catalytic Subunit, Chain A, domain 4"/>
    <property type="match status" value="1"/>
</dbReference>
<dbReference type="InterPro" id="IPR011989">
    <property type="entry name" value="ARM-like"/>
</dbReference>
<dbReference type="PANTHER" id="PTHR11139:SF69">
    <property type="entry name" value="SERINE_THREONINE-PROTEIN KINASE ATR"/>
    <property type="match status" value="1"/>
</dbReference>
<evidence type="ECO:0000256" key="10">
    <source>
        <dbReference type="ARBA" id="ARBA00023204"/>
    </source>
</evidence>
<dbReference type="GO" id="GO:0005524">
    <property type="term" value="F:ATP binding"/>
    <property type="evidence" value="ECO:0007669"/>
    <property type="project" value="UniProtKB-KW"/>
</dbReference>
<dbReference type="FunFam" id="3.30.1010.10:FF:000011">
    <property type="entry name" value="serine/threonine-protein kinase ATR"/>
    <property type="match status" value="1"/>
</dbReference>
<reference evidence="16 17" key="1">
    <citation type="journal article" date="2024" name="BMC Genomics">
        <title>Genome assembly of redclaw crayfish (Cherax quadricarinatus) provides insights into its immune adaptation and hypoxia tolerance.</title>
        <authorList>
            <person name="Liu Z."/>
            <person name="Zheng J."/>
            <person name="Li H."/>
            <person name="Fang K."/>
            <person name="Wang S."/>
            <person name="He J."/>
            <person name="Zhou D."/>
            <person name="Weng S."/>
            <person name="Chi M."/>
            <person name="Gu Z."/>
            <person name="He J."/>
            <person name="Li F."/>
            <person name="Wang M."/>
        </authorList>
    </citation>
    <scope>NUCLEOTIDE SEQUENCE [LARGE SCALE GENOMIC DNA]</scope>
    <source>
        <strain evidence="16">ZL_2023a</strain>
    </source>
</reference>
<dbReference type="GO" id="GO:0000723">
    <property type="term" value="P:telomere maintenance"/>
    <property type="evidence" value="ECO:0007669"/>
    <property type="project" value="TreeGrafter"/>
</dbReference>
<dbReference type="FunFam" id="1.10.1070.11:FF:000009">
    <property type="entry name" value="Putative serine/threonine-protein kinase ATR"/>
    <property type="match status" value="1"/>
</dbReference>
<evidence type="ECO:0000313" key="17">
    <source>
        <dbReference type="Proteomes" id="UP001445076"/>
    </source>
</evidence>
<dbReference type="Pfam" id="PF23593">
    <property type="entry name" value="HEAT_ATR"/>
    <property type="match status" value="1"/>
</dbReference>
<dbReference type="Gene3D" id="1.25.10.10">
    <property type="entry name" value="Leucine-rich Repeat Variant"/>
    <property type="match status" value="1"/>
</dbReference>
<evidence type="ECO:0000259" key="13">
    <source>
        <dbReference type="PROSITE" id="PS50290"/>
    </source>
</evidence>
<evidence type="ECO:0000256" key="1">
    <source>
        <dbReference type="ARBA" id="ARBA00004123"/>
    </source>
</evidence>
<keyword evidence="11" id="KW-0539">Nucleus</keyword>
<dbReference type="Pfam" id="PF08064">
    <property type="entry name" value="UME"/>
    <property type="match status" value="1"/>
</dbReference>
<dbReference type="SMART" id="SM01343">
    <property type="entry name" value="FATC"/>
    <property type="match status" value="1"/>
</dbReference>
<comment type="caution">
    <text evidence="16">The sequence shown here is derived from an EMBL/GenBank/DDBJ whole genome shotgun (WGS) entry which is preliminary data.</text>
</comment>
<evidence type="ECO:0000256" key="7">
    <source>
        <dbReference type="ARBA" id="ARBA00022763"/>
    </source>
</evidence>
<protein>
    <recommendedName>
        <fullName evidence="12">Serine/threonine-protein kinase ATR</fullName>
        <ecNumber evidence="3">2.7.11.1</ecNumber>
    </recommendedName>
</protein>
<dbReference type="PROSITE" id="PS51190">
    <property type="entry name" value="FATC"/>
    <property type="match status" value="1"/>
</dbReference>
<dbReference type="SUPFAM" id="SSF48371">
    <property type="entry name" value="ARM repeat"/>
    <property type="match status" value="1"/>
</dbReference>
<dbReference type="Pfam" id="PF25030">
    <property type="entry name" value="M-HEAT_ATR"/>
    <property type="match status" value="1"/>
</dbReference>
<dbReference type="InterPro" id="IPR003151">
    <property type="entry name" value="PIK-rel_kinase_FAT"/>
</dbReference>
<organism evidence="16 17">
    <name type="scientific">Cherax quadricarinatus</name>
    <name type="common">Australian red claw crayfish</name>
    <dbReference type="NCBI Taxonomy" id="27406"/>
    <lineage>
        <taxon>Eukaryota</taxon>
        <taxon>Metazoa</taxon>
        <taxon>Ecdysozoa</taxon>
        <taxon>Arthropoda</taxon>
        <taxon>Crustacea</taxon>
        <taxon>Multicrustacea</taxon>
        <taxon>Malacostraca</taxon>
        <taxon>Eumalacostraca</taxon>
        <taxon>Eucarida</taxon>
        <taxon>Decapoda</taxon>
        <taxon>Pleocyemata</taxon>
        <taxon>Astacidea</taxon>
        <taxon>Parastacoidea</taxon>
        <taxon>Parastacidae</taxon>
        <taxon>Cherax</taxon>
    </lineage>
</organism>
<dbReference type="InterPro" id="IPR057564">
    <property type="entry name" value="HEAT_ATR"/>
</dbReference>
<keyword evidence="7" id="KW-0227">DNA damage</keyword>
<dbReference type="PROSITE" id="PS00916">
    <property type="entry name" value="PI3_4_KINASE_2"/>
    <property type="match status" value="1"/>
</dbReference>
<dbReference type="GO" id="GO:0000077">
    <property type="term" value="P:DNA damage checkpoint signaling"/>
    <property type="evidence" value="ECO:0007669"/>
    <property type="project" value="TreeGrafter"/>
</dbReference>
<name>A0AAW0WUG2_CHEQU</name>
<proteinExistence type="inferred from homology"/>
<dbReference type="InterPro" id="IPR056802">
    <property type="entry name" value="ATR-like_M-HEAT"/>
</dbReference>
<dbReference type="GO" id="GO:0005634">
    <property type="term" value="C:nucleus"/>
    <property type="evidence" value="ECO:0007669"/>
    <property type="project" value="UniProtKB-SubCell"/>
</dbReference>
<dbReference type="InterPro" id="IPR012993">
    <property type="entry name" value="UME"/>
</dbReference>
<keyword evidence="5" id="KW-0808">Transferase</keyword>
<feature type="domain" description="FATC" evidence="15">
    <location>
        <begin position="2593"/>
        <end position="2625"/>
    </location>
</feature>
<dbReference type="CDD" id="cd00892">
    <property type="entry name" value="PIKKc_ATR"/>
    <property type="match status" value="1"/>
</dbReference>
<accession>A0AAW0WUG2</accession>
<evidence type="ECO:0000256" key="12">
    <source>
        <dbReference type="ARBA" id="ARBA00024420"/>
    </source>
</evidence>
<dbReference type="InterPro" id="IPR003152">
    <property type="entry name" value="FATC_dom"/>
</dbReference>
<dbReference type="Pfam" id="PF02260">
    <property type="entry name" value="FATC"/>
    <property type="match status" value="1"/>
</dbReference>
<dbReference type="InterPro" id="IPR050517">
    <property type="entry name" value="DDR_Repair_Kinase"/>
</dbReference>
<dbReference type="SMART" id="SM00146">
    <property type="entry name" value="PI3Kc"/>
    <property type="match status" value="1"/>
</dbReference>
<dbReference type="EC" id="2.7.11.1" evidence="3"/>
<dbReference type="GO" id="GO:0006281">
    <property type="term" value="P:DNA repair"/>
    <property type="evidence" value="ECO:0007669"/>
    <property type="project" value="UniProtKB-KW"/>
</dbReference>
<sequence>MTDNVPETSQNTALRDRFVYVVGPVFSGGDETNILTLLTSLTNFCRHDEGLLVAPTSTGINSITDNIAADTVNNDKALEFTCWLLAELVTVNGSSAVSEANISLQVTIMRLLATRSPRLFSSVIEDYVKIGLEGKEVLFDGGSASCQCFSSVVNRSNAQPTPRTIVFADDSNLDHILTNIIMVIKLLGEYLWNCCEHLNDQIWLLITSCLEAGDTNLKAASLSAISCLLDIWGLPSFIERQDYLIQCIGAAVFEYADESCLPSAVNSQVREESSQTSQEKGRSMDDLLADVIIALQQHISQVIQIFKEELLSVLSKCLIIPNVMEKMTGLLRKAILQCICMLADALGSSTLTSEATTSLHTCTTNSLLIPQVANIVLRRLVLNELIDALPTSSLLNLSQELSRTQSRKRKLSETDLAKPPISVVNLSKWWKLALQKLSASLEEWSETSNPLPEQLQAACEIISTPAWVASRTPPSEVSLQFFPDSWLITATECIVSIMTSTDNVELVTGMMELLWNFAWTSNILEEPLNLKTHISHSWLALATLPWLASEVSLMDLKPHNTKEFIVAASKLKWCNDSRIKSKSMAIVAITSESVAPRWRCHVIRAAISERYPPVMLEIACWFPVMVHHLGSASGQQLVGEVIGLVLHSPDVQVIHAGAKSLSHLLCALLNLTTLKYNRDEEDSKKLCVLTCKVCNDPNSNTKLNAHCVDPTLVSQFLELLTHTETNIVMAVVDALPAVVSHTAINSQMLNQYLSLLTHQEKAVVSAICKQLPILVSSQSQSTSNQDSKSAGVSKEGEVVLTCLNDIMKKSKAAGSTSSKSPLVVLEALHHLVKCPAVGLTGGMLVLLLRCLVHSNRMVTAQSHLIIHSLAKALGLTLKDLYTRHRNSLAQVLTEIINPGEVGAVLSHIAEVFEWPVSSTNKRNQSSSKLGYFISSQIHYLLPVLAVRASQESRPGLLQELAACLGLRLRDILIDHFQHILAYLVFHHSEEEEISALNFIAVTTDIHINNIRRCSVQNQVNELVLGLHDHRGSVLREFSQMRMLELNADQQPSGNKASESDNGSSSSLGLDAIAEFLAPRLLGILGFLDSKLVSSSTMYKEKRSALWSLGDLLVVMGRQYVSPVSRKVLSSLKTALKLRDEEFYDIGCSAWTNFLYNLDESTVEGLLEEVIVVIMPLVKERPKQMASVLSHILIEIPSVKPLLKNLPLLPDDEALSHINQVIKDHQLKVICGSKEEVIEALTSIHRGLSHESLDVRLSALTRLRLTLQHNQNAVHHLTTDTDDVHPAISELFSVLLAQCREVEEDLRVAVAECLGLLGAIDPTRLYTYSSIKEELNEIHLNIETECFIVQLVTELGRAFLAATDANTQTCASYAMQEVTRLYGIRESGCDGATPVGSRVWERLGYHLQEIIYPLLTSKYTVATTTSRSSSVLPSPIYGSSRARSFHQWLTNWACFLVELLKGEKASQVFSVCKPILRRYTTTAMYLLPSILVCVLRESAHHHDQIITEILAVMSQMQEKQKKEDSLAPSSEFKHLAVQTVFSALDYLSKWVQKQRQTENIGKKGRGAFTPSAELQQVTSFLEKIPANLLAQTSFKCQAYSRALLHIEAYLKDNPDQLKEHLRFLQCIYVSLDEPDGVAGVAAIRREDPSLDEQVIEYEATGRLQDALGCYERLCVSRGSEEVYKRLLECYLSLDQPHSVFNITHGLLTNRPELESSLNKYRVEAAWKLGQWEQLETFLKTTPSQSSWGEGVGQILLAVRARDCTAYQNSLRRLRIQQITSLSAASMEKWAYQRAYPHILRLHMMTELEEMVSGLLLFDQSTETKITLSNHSEMKINQIPHHQPLSLNELTERWEKRLGLVQTSHRCLEPILSFRRTLLELSREWFQQSNPTMSCSLAAQQECTWLHSAKVARKSGHTQQGEWALLGAGFGRDVFVERAKWHWVKGEQHQAVTTLNRGIDKFFSSCETYKSSVSNCTQEDRQACGRAKLLLARYSEESATLEVNTVKQYYRDACEINKQWEDGHFHLAMYYDRILSSLEMKEKPVEWIHHIVLSFGKSLQYGCRHIYQSMPRILSLWLEFGTRVSELEAKEDKVKSARRNPALDNYREKLANLNGSVGSLVDRLPHYMFVTALPQLISRICHSNSDVFVQLCKIIATTLSSFPQQSMWHMIAVSKSSYQMRVKRCIEIFEAAKRMKPELSKFISDATKLADKFLELSNKPVEKGVHQVSLNSLLRGLPRLLSDSSFSNIILPLQHQMSVTLPTSYDNMFSHNPYPRAAVYLCSIEDHVEIMQSLQLPKKITLRGSDGKLYIMMCKPKDDLRKDCRLMEFNNFANRCLLLDPESRKRDLHIRTYAVVPLNEECGLIEWIQNLHGLRQILHTLYRDSGIFMSAQELKQSMCKLDTLLATKRDVFLNKLVPRHPPVFATWFLRTFPDPQAWLRARLGYCRTTAVMSMVGYILGLGDRHGENILFDASCGDTVHVDFNCLFNKGESFDWPERVPFRLTHNMVNAMGPTGHEGIYRKTCEVTMRVMREKRDALMSVLRPFIHDPLVEWSRGDKSAKNTGEINNEKAQMHVSNIEHRLSGQIRTKARGPNLPLSVEGQVNSLIEEATNIDNLCQMYIGWAAYM</sequence>